<organism evidence="2 3">
    <name type="scientific">Thelonectria olida</name>
    <dbReference type="NCBI Taxonomy" id="1576542"/>
    <lineage>
        <taxon>Eukaryota</taxon>
        <taxon>Fungi</taxon>
        <taxon>Dikarya</taxon>
        <taxon>Ascomycota</taxon>
        <taxon>Pezizomycotina</taxon>
        <taxon>Sordariomycetes</taxon>
        <taxon>Hypocreomycetidae</taxon>
        <taxon>Hypocreales</taxon>
        <taxon>Nectriaceae</taxon>
        <taxon>Thelonectria</taxon>
    </lineage>
</organism>
<evidence type="ECO:0000256" key="1">
    <source>
        <dbReference type="SAM" id="MobiDB-lite"/>
    </source>
</evidence>
<gene>
    <name evidence="2" type="ORF">B0T10DRAFT_412922</name>
</gene>
<protein>
    <submittedName>
        <fullName evidence="2">Uncharacterized protein</fullName>
    </submittedName>
</protein>
<feature type="compositionally biased region" description="Basic and acidic residues" evidence="1">
    <location>
        <begin position="52"/>
        <end position="62"/>
    </location>
</feature>
<name>A0A9P9AKR0_9HYPO</name>
<dbReference type="OrthoDB" id="3886346at2759"/>
<evidence type="ECO:0000313" key="2">
    <source>
        <dbReference type="EMBL" id="KAH6879808.1"/>
    </source>
</evidence>
<evidence type="ECO:0000313" key="3">
    <source>
        <dbReference type="Proteomes" id="UP000777438"/>
    </source>
</evidence>
<proteinExistence type="predicted"/>
<dbReference type="EMBL" id="JAGPYM010000028">
    <property type="protein sequence ID" value="KAH6879808.1"/>
    <property type="molecule type" value="Genomic_DNA"/>
</dbReference>
<comment type="caution">
    <text evidence="2">The sequence shown here is derived from an EMBL/GenBank/DDBJ whole genome shotgun (WGS) entry which is preliminary data.</text>
</comment>
<feature type="region of interest" description="Disordered" evidence="1">
    <location>
        <begin position="52"/>
        <end position="74"/>
    </location>
</feature>
<sequence>MATKEMDRVHREESKLAKETGELGKVRTRRPINIRREMFAGLKDGAVNEDTKLEAAKTEDSKVPSPDTPLEADPNFIEADEGIAVDLEIPKIQYP</sequence>
<dbReference type="AlphaFoldDB" id="A0A9P9AKR0"/>
<reference evidence="2 3" key="1">
    <citation type="journal article" date="2021" name="Nat. Commun.">
        <title>Genetic determinants of endophytism in the Arabidopsis root mycobiome.</title>
        <authorList>
            <person name="Mesny F."/>
            <person name="Miyauchi S."/>
            <person name="Thiergart T."/>
            <person name="Pickel B."/>
            <person name="Atanasova L."/>
            <person name="Karlsson M."/>
            <person name="Huettel B."/>
            <person name="Barry K.W."/>
            <person name="Haridas S."/>
            <person name="Chen C."/>
            <person name="Bauer D."/>
            <person name="Andreopoulos W."/>
            <person name="Pangilinan J."/>
            <person name="LaButti K."/>
            <person name="Riley R."/>
            <person name="Lipzen A."/>
            <person name="Clum A."/>
            <person name="Drula E."/>
            <person name="Henrissat B."/>
            <person name="Kohler A."/>
            <person name="Grigoriev I.V."/>
            <person name="Martin F.M."/>
            <person name="Hacquard S."/>
        </authorList>
    </citation>
    <scope>NUCLEOTIDE SEQUENCE [LARGE SCALE GENOMIC DNA]</scope>
    <source>
        <strain evidence="2 3">MPI-CAGE-CH-0241</strain>
    </source>
</reference>
<accession>A0A9P9AKR0</accession>
<dbReference type="Proteomes" id="UP000777438">
    <property type="component" value="Unassembled WGS sequence"/>
</dbReference>
<keyword evidence="3" id="KW-1185">Reference proteome</keyword>
<feature type="region of interest" description="Disordered" evidence="1">
    <location>
        <begin position="1"/>
        <end position="24"/>
    </location>
</feature>